<dbReference type="InterPro" id="IPR019734">
    <property type="entry name" value="TPR_rpt"/>
</dbReference>
<dbReference type="AlphaFoldDB" id="A0A0M0GAB2"/>
<comment type="caution">
    <text evidence="2">The sequence shown here is derived from an EMBL/GenBank/DDBJ whole genome shotgun (WGS) entry which is preliminary data.</text>
</comment>
<dbReference type="SMART" id="SM00028">
    <property type="entry name" value="TPR"/>
    <property type="match status" value="1"/>
</dbReference>
<keyword evidence="3" id="KW-1185">Reference proteome</keyword>
<dbReference type="Proteomes" id="UP000037109">
    <property type="component" value="Unassembled WGS sequence"/>
</dbReference>
<dbReference type="STRING" id="1459.AF332_08530"/>
<protein>
    <submittedName>
        <fullName evidence="2">Uncharacterized protein</fullName>
    </submittedName>
</protein>
<dbReference type="PROSITE" id="PS50005">
    <property type="entry name" value="TPR"/>
    <property type="match status" value="1"/>
</dbReference>
<gene>
    <name evidence="2" type="ORF">AF332_08530</name>
</gene>
<reference evidence="3" key="1">
    <citation type="submission" date="2015-07" db="EMBL/GenBank/DDBJ databases">
        <title>Fjat-10036 dsm4.</title>
        <authorList>
            <person name="Liu B."/>
            <person name="Wang J."/>
            <person name="Zhu Y."/>
            <person name="Liu G."/>
            <person name="Chen Q."/>
            <person name="Chen Z."/>
            <person name="Lan J."/>
            <person name="Che J."/>
            <person name="Ge C."/>
            <person name="Shi H."/>
            <person name="Pan Z."/>
            <person name="Liu X."/>
        </authorList>
    </citation>
    <scope>NUCLEOTIDE SEQUENCE [LARGE SCALE GENOMIC DNA]</scope>
    <source>
        <strain evidence="3">DSM 4</strain>
    </source>
</reference>
<dbReference type="PATRIC" id="fig|1459.3.peg.1809"/>
<accession>A0A0M0GAB2</accession>
<dbReference type="InterPro" id="IPR011990">
    <property type="entry name" value="TPR-like_helical_dom_sf"/>
</dbReference>
<evidence type="ECO:0000313" key="2">
    <source>
        <dbReference type="EMBL" id="KON86845.1"/>
    </source>
</evidence>
<sequence>MEKRERKKQNNKIILFPGLEKRLLEKGLECFQQKRYQESIRYFEEAMEMEPENTDIHIGLVLAYYEAGVLEKAKELANKMLQIGIGDYIQVMDLYLMILVQLHHYSEITATIEVLLEEREIPKEKFEHFSRMLEFSRKMTSSPSETEIEAPDMEEFKSRKLNLFSYQDQHEQMQIAAQLAEHNVRPYIEDIKAYLEAHDGNPFFKTMLLNVLTEHEYDKYVTIRKFNKSIRVNPAELPPVHQQPLLLKIVNKLGIKLEQEDPVLYENTKSLAERHFFLLYPLEASPDAAASWAAAYHMLSYEYHGLDSSFSKLAHIYKAPEEEIEQALAFIRKIEEISYPDI</sequence>
<name>A0A0M0GAB2_SPOGL</name>
<dbReference type="Gene3D" id="1.25.40.10">
    <property type="entry name" value="Tetratricopeptide repeat domain"/>
    <property type="match status" value="1"/>
</dbReference>
<feature type="repeat" description="TPR" evidence="1">
    <location>
        <begin position="20"/>
        <end position="53"/>
    </location>
</feature>
<organism evidence="2 3">
    <name type="scientific">Sporosarcina globispora</name>
    <name type="common">Bacillus globisporus</name>
    <dbReference type="NCBI Taxonomy" id="1459"/>
    <lineage>
        <taxon>Bacteria</taxon>
        <taxon>Bacillati</taxon>
        <taxon>Bacillota</taxon>
        <taxon>Bacilli</taxon>
        <taxon>Bacillales</taxon>
        <taxon>Caryophanaceae</taxon>
        <taxon>Sporosarcina</taxon>
    </lineage>
</organism>
<evidence type="ECO:0000313" key="3">
    <source>
        <dbReference type="Proteomes" id="UP000037109"/>
    </source>
</evidence>
<dbReference type="OrthoDB" id="2364593at2"/>
<dbReference type="SUPFAM" id="SSF48452">
    <property type="entry name" value="TPR-like"/>
    <property type="match status" value="1"/>
</dbReference>
<evidence type="ECO:0000256" key="1">
    <source>
        <dbReference type="PROSITE-ProRule" id="PRU00339"/>
    </source>
</evidence>
<keyword evidence="1" id="KW-0802">TPR repeat</keyword>
<proteinExistence type="predicted"/>
<dbReference type="EMBL" id="LGUF01000007">
    <property type="protein sequence ID" value="KON86845.1"/>
    <property type="molecule type" value="Genomic_DNA"/>
</dbReference>
<dbReference type="RefSeq" id="WP_053434205.1">
    <property type="nucleotide sequence ID" value="NZ_LGUF01000007.1"/>
</dbReference>
<dbReference type="Pfam" id="PF14559">
    <property type="entry name" value="TPR_19"/>
    <property type="match status" value="1"/>
</dbReference>